<keyword evidence="2" id="KW-1185">Reference proteome</keyword>
<reference evidence="1 2" key="1">
    <citation type="submission" date="2018-01" db="EMBL/GenBank/DDBJ databases">
        <title>Lactobacillus phages that infect wine-derived L. plantarum strains.</title>
        <authorList>
            <person name="Kyrkou I."/>
            <person name="Hestbjerg Hansen L."/>
        </authorList>
    </citation>
    <scope>NUCLEOTIDE SEQUENCE [LARGE SCALE GENOMIC DNA]</scope>
</reference>
<evidence type="ECO:0000313" key="1">
    <source>
        <dbReference type="EMBL" id="AVH85604.1"/>
    </source>
</evidence>
<dbReference type="SUPFAM" id="SSF101386">
    <property type="entry name" value="all-alpha NTP pyrophosphatases"/>
    <property type="match status" value="1"/>
</dbReference>
<organism evidence="1 2">
    <name type="scientific">Lactobacillus phage Maenad</name>
    <dbReference type="NCBI Taxonomy" id="2079431"/>
    <lineage>
        <taxon>Viruses</taxon>
        <taxon>Duplodnaviria</taxon>
        <taxon>Heunggongvirae</taxon>
        <taxon>Uroviricota</taxon>
        <taxon>Caudoviricetes</taxon>
        <taxon>Tybeckvirinae</taxon>
        <taxon>Maenadvirus</taxon>
        <taxon>Maenadvirus maenad</taxon>
    </lineage>
</organism>
<evidence type="ECO:0000313" key="2">
    <source>
        <dbReference type="Proteomes" id="UP000241031"/>
    </source>
</evidence>
<dbReference type="RefSeq" id="YP_009798700.1">
    <property type="nucleotide sequence ID" value="NC_047931.1"/>
</dbReference>
<proteinExistence type="predicted"/>
<accession>A0A2P0ZKS2</accession>
<protein>
    <submittedName>
        <fullName evidence="1">DNA binding protein</fullName>
    </submittedName>
</protein>
<dbReference type="Gene3D" id="1.10.287.1080">
    <property type="entry name" value="MazG-like"/>
    <property type="match status" value="1"/>
</dbReference>
<dbReference type="GeneID" id="54989171"/>
<dbReference type="EMBL" id="MG765274">
    <property type="protein sequence ID" value="AVH85604.1"/>
    <property type="molecule type" value="Genomic_DNA"/>
</dbReference>
<name>A0A2P0ZKS2_9CAUD</name>
<dbReference type="CDD" id="cd11540">
    <property type="entry name" value="NTP-PPase_u3"/>
    <property type="match status" value="1"/>
</dbReference>
<dbReference type="KEGG" id="vg:54989171"/>
<dbReference type="Proteomes" id="UP000241031">
    <property type="component" value="Segment"/>
</dbReference>
<sequence length="103" mass="11818">MMDMVEAIEGWAKERGLDKSDSSKQLIKLVEEVGELSEAHNKGWEAERADSLGDMFVVMVIYAMQNNLHMEYCIDEAYETIKNRTGRTINGVFVKDEDLKEDK</sequence>